<feature type="compositionally biased region" description="Basic and acidic residues" evidence="1">
    <location>
        <begin position="298"/>
        <end position="339"/>
    </location>
</feature>
<accession>A0ABR2WPQ5</accession>
<keyword evidence="3" id="KW-1185">Reference proteome</keyword>
<feature type="region of interest" description="Disordered" evidence="1">
    <location>
        <begin position="1"/>
        <end position="249"/>
    </location>
</feature>
<dbReference type="EMBL" id="JASJQH010000636">
    <property type="protein sequence ID" value="KAK9763449.1"/>
    <property type="molecule type" value="Genomic_DNA"/>
</dbReference>
<protein>
    <submittedName>
        <fullName evidence="2">Uncharacterized protein</fullName>
    </submittedName>
</protein>
<feature type="compositionally biased region" description="Basic and acidic residues" evidence="1">
    <location>
        <begin position="168"/>
        <end position="204"/>
    </location>
</feature>
<proteinExistence type="predicted"/>
<sequence length="383" mass="44098">MGARDTTDKHKYENRVKHPQRPSTDMPVTVETSSGTNHPQQIIELPELDINERPKYSASNQQDKSKDPQNDITTQYKTKRPESSAKDSHTQVKRPRVEMETELEKSKKLKDSVAHLDEKKSKDSRKDVSDQYRAGHSSPSGVEHQPRKSYTPEKKPRIESQLKSNQHQRYENKFKDSRSDNIDKHTIKRPESSGKQPKESDVQSKESVNTRNKDHRSIYPERRNAAIEEKGMRRSYKSVNKKSKEKYPSIFDYPEYFEGTPLLIEKPNYELEYGSLLTNVHTNNEGSRKRSAPSSPRLDSRKVKTQRTDHRSDRHSAHYHEPHRKGTEGKAVGKDRPASLDKSPAHKSNPPSPSQKVEAKPQEAQQKPAEVYSLDHLLNLVSK</sequence>
<feature type="compositionally biased region" description="Basic and acidic residues" evidence="1">
    <location>
        <begin position="79"/>
        <end position="130"/>
    </location>
</feature>
<evidence type="ECO:0000256" key="1">
    <source>
        <dbReference type="SAM" id="MobiDB-lite"/>
    </source>
</evidence>
<evidence type="ECO:0000313" key="2">
    <source>
        <dbReference type="EMBL" id="KAK9763449.1"/>
    </source>
</evidence>
<dbReference type="Proteomes" id="UP001479436">
    <property type="component" value="Unassembled WGS sequence"/>
</dbReference>
<evidence type="ECO:0000313" key="3">
    <source>
        <dbReference type="Proteomes" id="UP001479436"/>
    </source>
</evidence>
<feature type="compositionally biased region" description="Polar residues" evidence="1">
    <location>
        <begin position="30"/>
        <end position="40"/>
    </location>
</feature>
<name>A0ABR2WPQ5_9FUNG</name>
<gene>
    <name evidence="2" type="ORF">K7432_009850</name>
</gene>
<feature type="compositionally biased region" description="Basic residues" evidence="1">
    <location>
        <begin position="233"/>
        <end position="244"/>
    </location>
</feature>
<feature type="compositionally biased region" description="Basic and acidic residues" evidence="1">
    <location>
        <begin position="211"/>
        <end position="232"/>
    </location>
</feature>
<feature type="region of interest" description="Disordered" evidence="1">
    <location>
        <begin position="280"/>
        <end position="383"/>
    </location>
</feature>
<feature type="compositionally biased region" description="Basic and acidic residues" evidence="1">
    <location>
        <begin position="144"/>
        <end position="160"/>
    </location>
</feature>
<comment type="caution">
    <text evidence="2">The sequence shown here is derived from an EMBL/GenBank/DDBJ whole genome shotgun (WGS) entry which is preliminary data.</text>
</comment>
<feature type="compositionally biased region" description="Basic and acidic residues" evidence="1">
    <location>
        <begin position="1"/>
        <end position="16"/>
    </location>
</feature>
<reference evidence="2 3" key="1">
    <citation type="submission" date="2023-04" db="EMBL/GenBank/DDBJ databases">
        <title>Genome of Basidiobolus ranarum AG-B5.</title>
        <authorList>
            <person name="Stajich J.E."/>
            <person name="Carter-House D."/>
            <person name="Gryganskyi A."/>
        </authorList>
    </citation>
    <scope>NUCLEOTIDE SEQUENCE [LARGE SCALE GENOMIC DNA]</scope>
    <source>
        <strain evidence="2 3">AG-B5</strain>
    </source>
</reference>
<organism evidence="2 3">
    <name type="scientific">Basidiobolus ranarum</name>
    <dbReference type="NCBI Taxonomy" id="34480"/>
    <lineage>
        <taxon>Eukaryota</taxon>
        <taxon>Fungi</taxon>
        <taxon>Fungi incertae sedis</taxon>
        <taxon>Zoopagomycota</taxon>
        <taxon>Entomophthoromycotina</taxon>
        <taxon>Basidiobolomycetes</taxon>
        <taxon>Basidiobolales</taxon>
        <taxon>Basidiobolaceae</taxon>
        <taxon>Basidiobolus</taxon>
    </lineage>
</organism>